<dbReference type="KEGG" id="tet:TTHERM_00460630"/>
<sequence>MKILIVNFYKNSPKGTKRFSNYQQLVKEMVLSQKDFPDTETHFFIRDKNNLGDVLYEIGSQYKNKNNVNFFQTIDFIFMEGDISVLPWSSHYETAHILLRMCLNFKKRCFISGGLSNCIIYQSSDKIQGYQPIVHVDRNAEQLFQDLMLNNKLNENDYILDSTTGDVYQYQKNYENKYQPTANSSDFKKKDEIVQKGNLGLHQEKDAEDNQNMGKFVIKSNVYRDQQQYGQKLVVCRITEELIYIHKKDNCHYIINQLPHQLKINSDNRRWNVHPYIIQNNSFRYNIIAESQKSKVSIIQMSNNPNMFALFFVIDQLYDQSYQLMKNFFNEKIHEMGYDRSVLQSPVKIFDFKQQQFRTVQQKQDNEFLLNTVQTPISFIRNGKSPISQKKQDNNFINEVPSSSSLSKRIGMNPLYKDQLAQTNINQQTFSHVTQIVNLKNSGLISLLSRTQPVSNNQKYSIDQKSLSPIRSRNSNNRDLVQQNRSFQNENDRVFIHQGINPFETIKNQKQKGENTLIDTSTLFTTRRAKEALQKTPKQTRDISLIKEKQTFNKKLLLISDIQLEQYSQFSNNSGPKIVSQNRPFLNLKKYTEDESTLIPYVSVTDHKFRDESPNKWVGSPWKKI</sequence>
<keyword evidence="2" id="KW-1185">Reference proteome</keyword>
<evidence type="ECO:0000313" key="1">
    <source>
        <dbReference type="EMBL" id="EAR98514.2"/>
    </source>
</evidence>
<dbReference type="eggNOG" id="ENOG502QQQ8">
    <property type="taxonomic scope" value="Eukaryota"/>
</dbReference>
<dbReference type="HOGENOM" id="CLU_444488_0_0_1"/>
<evidence type="ECO:0000313" key="2">
    <source>
        <dbReference type="Proteomes" id="UP000009168"/>
    </source>
</evidence>
<protein>
    <submittedName>
        <fullName evidence="1">Uncharacterized protein</fullName>
    </submittedName>
</protein>
<gene>
    <name evidence="1" type="ORF">TTHERM_00460630</name>
</gene>
<dbReference type="EMBL" id="GG662650">
    <property type="protein sequence ID" value="EAR98514.2"/>
    <property type="molecule type" value="Genomic_DNA"/>
</dbReference>
<proteinExistence type="predicted"/>
<accession>Q23Q21</accession>
<dbReference type="InParanoid" id="Q23Q21"/>
<dbReference type="OrthoDB" id="289273at2759"/>
<reference evidence="2" key="1">
    <citation type="journal article" date="2006" name="PLoS Biol.">
        <title>Macronuclear genome sequence of the ciliate Tetrahymena thermophila, a model eukaryote.</title>
        <authorList>
            <person name="Eisen J.A."/>
            <person name="Coyne R.S."/>
            <person name="Wu M."/>
            <person name="Wu D."/>
            <person name="Thiagarajan M."/>
            <person name="Wortman J.R."/>
            <person name="Badger J.H."/>
            <person name="Ren Q."/>
            <person name="Amedeo P."/>
            <person name="Jones K.M."/>
            <person name="Tallon L.J."/>
            <person name="Delcher A.L."/>
            <person name="Salzberg S.L."/>
            <person name="Silva J.C."/>
            <person name="Haas B.J."/>
            <person name="Majoros W.H."/>
            <person name="Farzad M."/>
            <person name="Carlton J.M."/>
            <person name="Smith R.K. Jr."/>
            <person name="Garg J."/>
            <person name="Pearlman R.E."/>
            <person name="Karrer K.M."/>
            <person name="Sun L."/>
            <person name="Manning G."/>
            <person name="Elde N.C."/>
            <person name="Turkewitz A.P."/>
            <person name="Asai D.J."/>
            <person name="Wilkes D.E."/>
            <person name="Wang Y."/>
            <person name="Cai H."/>
            <person name="Collins K."/>
            <person name="Stewart B.A."/>
            <person name="Lee S.R."/>
            <person name="Wilamowska K."/>
            <person name="Weinberg Z."/>
            <person name="Ruzzo W.L."/>
            <person name="Wloga D."/>
            <person name="Gaertig J."/>
            <person name="Frankel J."/>
            <person name="Tsao C.-C."/>
            <person name="Gorovsky M.A."/>
            <person name="Keeling P.J."/>
            <person name="Waller R.F."/>
            <person name="Patron N.J."/>
            <person name="Cherry J.M."/>
            <person name="Stover N.A."/>
            <person name="Krieger C.J."/>
            <person name="del Toro C."/>
            <person name="Ryder H.F."/>
            <person name="Williamson S.C."/>
            <person name="Barbeau R.A."/>
            <person name="Hamilton E.P."/>
            <person name="Orias E."/>
        </authorList>
    </citation>
    <scope>NUCLEOTIDE SEQUENCE [LARGE SCALE GENOMIC DNA]</scope>
    <source>
        <strain evidence="2">SB210</strain>
    </source>
</reference>
<dbReference type="RefSeq" id="XP_001018759.2">
    <property type="nucleotide sequence ID" value="XM_001018759.2"/>
</dbReference>
<dbReference type="AlphaFoldDB" id="Q23Q21"/>
<dbReference type="Proteomes" id="UP000009168">
    <property type="component" value="Unassembled WGS sequence"/>
</dbReference>
<organism evidence="1 2">
    <name type="scientific">Tetrahymena thermophila (strain SB210)</name>
    <dbReference type="NCBI Taxonomy" id="312017"/>
    <lineage>
        <taxon>Eukaryota</taxon>
        <taxon>Sar</taxon>
        <taxon>Alveolata</taxon>
        <taxon>Ciliophora</taxon>
        <taxon>Intramacronucleata</taxon>
        <taxon>Oligohymenophorea</taxon>
        <taxon>Hymenostomatida</taxon>
        <taxon>Tetrahymenina</taxon>
        <taxon>Tetrahymenidae</taxon>
        <taxon>Tetrahymena</taxon>
    </lineage>
</organism>
<dbReference type="GeneID" id="7825698"/>
<name>Q23Q21_TETTS</name>